<dbReference type="EMBL" id="CAXAMM010020557">
    <property type="protein sequence ID" value="CAK9048128.1"/>
    <property type="molecule type" value="Genomic_DNA"/>
</dbReference>
<feature type="compositionally biased region" description="Acidic residues" evidence="5">
    <location>
        <begin position="1284"/>
        <end position="1299"/>
    </location>
</feature>
<feature type="region of interest" description="Disordered" evidence="5">
    <location>
        <begin position="1201"/>
        <end position="1223"/>
    </location>
</feature>
<evidence type="ECO:0000256" key="4">
    <source>
        <dbReference type="ARBA" id="ARBA00023136"/>
    </source>
</evidence>
<organism evidence="7 8">
    <name type="scientific">Durusdinium trenchii</name>
    <dbReference type="NCBI Taxonomy" id="1381693"/>
    <lineage>
        <taxon>Eukaryota</taxon>
        <taxon>Sar</taxon>
        <taxon>Alveolata</taxon>
        <taxon>Dinophyceae</taxon>
        <taxon>Suessiales</taxon>
        <taxon>Symbiodiniaceae</taxon>
        <taxon>Durusdinium</taxon>
    </lineage>
</organism>
<proteinExistence type="predicted"/>
<accession>A0ABP0MAD4</accession>
<feature type="region of interest" description="Disordered" evidence="5">
    <location>
        <begin position="717"/>
        <end position="741"/>
    </location>
</feature>
<evidence type="ECO:0000259" key="6">
    <source>
        <dbReference type="Pfam" id="PF00924"/>
    </source>
</evidence>
<feature type="compositionally biased region" description="Basic and acidic residues" evidence="5">
    <location>
        <begin position="1201"/>
        <end position="1222"/>
    </location>
</feature>
<name>A0ABP0MAD4_9DINO</name>
<dbReference type="InterPro" id="IPR023408">
    <property type="entry name" value="MscS_beta-dom_sf"/>
</dbReference>
<evidence type="ECO:0000313" key="8">
    <source>
        <dbReference type="Proteomes" id="UP001642464"/>
    </source>
</evidence>
<dbReference type="PANTHER" id="PTHR13060:SF0">
    <property type="entry name" value="PROTEIN ECDYSONELESS HOMOLOG"/>
    <property type="match status" value="1"/>
</dbReference>
<dbReference type="InterPro" id="IPR010920">
    <property type="entry name" value="LSM_dom_sf"/>
</dbReference>
<evidence type="ECO:0000256" key="2">
    <source>
        <dbReference type="ARBA" id="ARBA00022692"/>
    </source>
</evidence>
<comment type="subcellular location">
    <subcellularLocation>
        <location evidence="1">Membrane</location>
    </subcellularLocation>
</comment>
<keyword evidence="8" id="KW-1185">Reference proteome</keyword>
<dbReference type="InterPro" id="IPR010770">
    <property type="entry name" value="Ecd"/>
</dbReference>
<dbReference type="Gene3D" id="2.30.30.60">
    <property type="match status" value="1"/>
</dbReference>
<gene>
    <name evidence="7" type="ORF">SCF082_LOCUS26851</name>
</gene>
<sequence length="1398" mass="157368">MENQCHGSKDAVSWKSAQFFAANQDTVWQLLGPARDPPHGRSARRATSGDPASIGIVEPLVNQLPRQERETFMGLLRFLSLPVDDFWFSAILLILVRFQLVKRLVMASQQWRRWLTTYCRRLRSQEDVALLIDAMDPNQVLQKTIRLSGGGWLRQGARLVSPTYVGDVLELGGFENQALNTQFLLCKSEGLQHGHPVYQSRNKEFLLSCAATAEGKVWIVSPDEKFQQAKNQGTPPEGWPLKRLGALLVSPVGAHIMEAPQLNWQELNVDGKWKVQKNAGLVKIRRPTLPLQVRLLPPTAPSIIEYSDSYVQAVERPVVAWATCFLILEAFEWIFLRKASTKSLSNRIIKFMSRLRWLLTSSCVSLALFRLSSRWKERRSRGKAVISDVLGVQSSQREARLSALTILMQTLVLCSWWIWVLAICGIKVGRLLLSTSVGALLLGFVGRDVLSNMLSCLVIYLTQPFAQGDWITLEQGQDGWAEEIGLFYTKVIQWDKRPLYVPNFRIVQMLVQNNSRMTNRRIRFDFKVRLQDIPKIPAIVKEIEETIKNHPQIDGITHRLVGWREVGDYFALIWLSCYTKSTEQDIKLSHYISVEQSILERCTAIIYKHGADFASSTDLTLHGDTISAQILEGSKPKDAKASKVNIKTGEDRHTQGDVASRERELHDTRNAVLQASEEKLRKQVIEVEKKEKELNSKEQELKEKEQRLAALEAVEAAETEATSGEETEAWEEKTKPKGVAQRNTFSGVQPKSAFVRLTSYMERWDQPACTEQAFGRFDGDIVGVVVARWPKVYFDGTAHAEAEGQVVPFLQAQLCEVFSLLLKDLDQYLWHRDRFILELCLEEEPHLAGHLRIGDGTEDEWFVVHLLQQLTFLRPDVACRVLDADGELLLIEAALAAPRWVSPSNAENRCWLRKGLLHLLPRPGAGEAPELGRKEGLARLRKAGEESVARGKMQKAIQQRLEGYPKRALELSRHVVRAVMPKKVARLLLALPQLISVILDHLPTPPSRELLRLRRDLPDHQSALHLDCEALGEDEDTVQIGVRFTRLQYARLVSLRCQVPQRFARKRWKSPKGVKEPSEKAMQLGAMLCAGLEAAYLQGTQSATAVLRWREVPDSLPWLSDPDFRKRMSPELLQSAHSRRAYAQQDNLGEHFREAFLRAYHDPALEAMNLEAHWRDRDDPEDWLQVSQEDLDQEMKVRQAEFDHFDQKRRPRSAAKEEKVAPEELQQEVAAMGSKIADLLKGSSSLDGMEAEKARGAAASTGPGSESGSETDSEGSAEGLDVLGMEEDPEEASDDEAEEGERMKDYFSELDDQLETILDGELAAESAEADTAAGKTGMPLSSRHVKVHDSDALELDMHAMEHVLASFCSEHQLEPGPASLLLGELGLAGGSGCLDDMD</sequence>
<dbReference type="PANTHER" id="PTHR13060">
    <property type="entry name" value="SGT1 PROTEIN HSGT1 SUPPRESSOR OF GCR2"/>
    <property type="match status" value="1"/>
</dbReference>
<dbReference type="Pfam" id="PF00924">
    <property type="entry name" value="MS_channel_2nd"/>
    <property type="match status" value="1"/>
</dbReference>
<evidence type="ECO:0000313" key="7">
    <source>
        <dbReference type="EMBL" id="CAK9048128.1"/>
    </source>
</evidence>
<feature type="region of interest" description="Disordered" evidence="5">
    <location>
        <begin position="1248"/>
        <end position="1300"/>
    </location>
</feature>
<feature type="compositionally biased region" description="Low complexity" evidence="5">
    <location>
        <begin position="1256"/>
        <end position="1268"/>
    </location>
</feature>
<evidence type="ECO:0000256" key="5">
    <source>
        <dbReference type="SAM" id="MobiDB-lite"/>
    </source>
</evidence>
<dbReference type="SUPFAM" id="SSF50182">
    <property type="entry name" value="Sm-like ribonucleoproteins"/>
    <property type="match status" value="1"/>
</dbReference>
<feature type="compositionally biased region" description="Acidic residues" evidence="5">
    <location>
        <begin position="717"/>
        <end position="729"/>
    </location>
</feature>
<comment type="caution">
    <text evidence="7">The sequence shown here is derived from an EMBL/GenBank/DDBJ whole genome shotgun (WGS) entry which is preliminary data.</text>
</comment>
<feature type="domain" description="Mechanosensitive ion channel MscS" evidence="6">
    <location>
        <begin position="448"/>
        <end position="516"/>
    </location>
</feature>
<evidence type="ECO:0000256" key="1">
    <source>
        <dbReference type="ARBA" id="ARBA00004370"/>
    </source>
</evidence>
<protein>
    <submittedName>
        <fullName evidence="7">Protein ecdysoneless homolog</fullName>
    </submittedName>
</protein>
<reference evidence="7 8" key="1">
    <citation type="submission" date="2024-02" db="EMBL/GenBank/DDBJ databases">
        <authorList>
            <person name="Chen Y."/>
            <person name="Shah S."/>
            <person name="Dougan E. K."/>
            <person name="Thang M."/>
            <person name="Chan C."/>
        </authorList>
    </citation>
    <scope>NUCLEOTIDE SEQUENCE [LARGE SCALE GENOMIC DNA]</scope>
</reference>
<dbReference type="Proteomes" id="UP001642464">
    <property type="component" value="Unassembled WGS sequence"/>
</dbReference>
<dbReference type="Gene3D" id="1.10.287.1260">
    <property type="match status" value="1"/>
</dbReference>
<evidence type="ECO:0000256" key="3">
    <source>
        <dbReference type="ARBA" id="ARBA00022989"/>
    </source>
</evidence>
<keyword evidence="2" id="KW-0812">Transmembrane</keyword>
<keyword evidence="3" id="KW-1133">Transmembrane helix</keyword>
<dbReference type="InterPro" id="IPR006685">
    <property type="entry name" value="MscS_channel_2nd"/>
</dbReference>
<keyword evidence="4" id="KW-0472">Membrane</keyword>
<dbReference type="Pfam" id="PF07093">
    <property type="entry name" value="SGT1"/>
    <property type="match status" value="1"/>
</dbReference>